<keyword evidence="1" id="KW-1133">Transmembrane helix</keyword>
<keyword evidence="1" id="KW-0812">Transmembrane</keyword>
<organism evidence="2 3">
    <name type="scientific">Propioniciclava flava</name>
    <dbReference type="NCBI Taxonomy" id="2072026"/>
    <lineage>
        <taxon>Bacteria</taxon>
        <taxon>Bacillati</taxon>
        <taxon>Actinomycetota</taxon>
        <taxon>Actinomycetes</taxon>
        <taxon>Propionibacteriales</taxon>
        <taxon>Propionibacteriaceae</taxon>
        <taxon>Propioniciclava</taxon>
    </lineage>
</organism>
<reference evidence="2 3" key="1">
    <citation type="submission" date="2018-01" db="EMBL/GenBank/DDBJ databases">
        <title>Lactibacter flavus gen. nov., sp. nov., a novel bacterium of the family Propionibacteriaceae isolated from raw milk and dairy products.</title>
        <authorList>
            <person name="Wenning M."/>
            <person name="Breitenwieser F."/>
            <person name="Huptas C."/>
            <person name="von Neubeck M."/>
            <person name="Busse H.-J."/>
            <person name="Scherer S."/>
        </authorList>
    </citation>
    <scope>NUCLEOTIDE SEQUENCE [LARGE SCALE GENOMIC DNA]</scope>
    <source>
        <strain evidence="2 3">VG341</strain>
    </source>
</reference>
<name>A0A4Q2EG02_9ACTN</name>
<feature type="transmembrane region" description="Helical" evidence="1">
    <location>
        <begin position="14"/>
        <end position="34"/>
    </location>
</feature>
<keyword evidence="3" id="KW-1185">Reference proteome</keyword>
<evidence type="ECO:0000313" key="3">
    <source>
        <dbReference type="Proteomes" id="UP000290624"/>
    </source>
</evidence>
<gene>
    <name evidence="2" type="ORF">C1706_11675</name>
</gene>
<comment type="caution">
    <text evidence="2">The sequence shown here is derived from an EMBL/GenBank/DDBJ whole genome shotgun (WGS) entry which is preliminary data.</text>
</comment>
<evidence type="ECO:0000256" key="1">
    <source>
        <dbReference type="SAM" id="Phobius"/>
    </source>
</evidence>
<evidence type="ECO:0000313" key="2">
    <source>
        <dbReference type="EMBL" id="RXW31526.1"/>
    </source>
</evidence>
<dbReference type="Proteomes" id="UP000290624">
    <property type="component" value="Unassembled WGS sequence"/>
</dbReference>
<keyword evidence="1" id="KW-0472">Membrane</keyword>
<dbReference type="EMBL" id="PPCV01000008">
    <property type="protein sequence ID" value="RXW31526.1"/>
    <property type="molecule type" value="Genomic_DNA"/>
</dbReference>
<dbReference type="AlphaFoldDB" id="A0A4Q2EG02"/>
<protein>
    <submittedName>
        <fullName evidence="2">Uncharacterized protein</fullName>
    </submittedName>
</protein>
<accession>A0A4Q2EG02</accession>
<sequence>MCAYYWSTSLNSNLIPIFFAPSAIWFLNRPFALIRSNVFIDPRSVQAAVLSQALVRWQQRTGVQVNAKWVLGVPFCVYEVEVAYR</sequence>
<proteinExistence type="predicted"/>